<dbReference type="InterPro" id="IPR036383">
    <property type="entry name" value="TSP1_rpt_sf"/>
</dbReference>
<protein>
    <submittedName>
        <fullName evidence="5">Thrombospondin type-1 domain containing protein 7A</fullName>
    </submittedName>
</protein>
<reference evidence="5" key="1">
    <citation type="submission" date="2023-04" db="EMBL/GenBank/DDBJ databases">
        <title>Chromosome-level genome of Chaenocephalus aceratus.</title>
        <authorList>
            <person name="Park H."/>
        </authorList>
    </citation>
    <scope>NUCLEOTIDE SEQUENCE</scope>
    <source>
        <strain evidence="5">DE</strain>
        <tissue evidence="5">Muscle</tissue>
    </source>
</reference>
<dbReference type="GO" id="GO:0005886">
    <property type="term" value="C:plasma membrane"/>
    <property type="evidence" value="ECO:0007669"/>
    <property type="project" value="TreeGrafter"/>
</dbReference>
<keyword evidence="6" id="KW-1185">Reference proteome</keyword>
<sequence length="193" mass="21597">MMQTIKCFSPFNDTKHYSYTFITQPVLSNSVLFCPSSLLGRSKKKEHCLDKDLYPLEDSETCPCDEFLSQPFGNWSACILPDPSAPGSLQGWMSQREVKECGHGLRYRAVACINQQGHLVNPSLCTDSGYMVEVCHIPCPLDCKLSDWSAWSSCSASCGSGLKIRSKWLREKAFNGGRPCPKLDLKNQAQFKK</sequence>
<dbReference type="GO" id="GO:0030036">
    <property type="term" value="P:actin cytoskeleton organization"/>
    <property type="evidence" value="ECO:0007669"/>
    <property type="project" value="TreeGrafter"/>
</dbReference>
<dbReference type="PROSITE" id="PS50092">
    <property type="entry name" value="TSP1"/>
    <property type="match status" value="2"/>
</dbReference>
<accession>A0AAD9B3K7</accession>
<proteinExistence type="predicted"/>
<dbReference type="InterPro" id="IPR000884">
    <property type="entry name" value="TSP1_rpt"/>
</dbReference>
<evidence type="ECO:0000256" key="3">
    <source>
        <dbReference type="ARBA" id="ARBA00023180"/>
    </source>
</evidence>
<evidence type="ECO:0000256" key="1">
    <source>
        <dbReference type="ARBA" id="ARBA00022729"/>
    </source>
</evidence>
<dbReference type="EMBL" id="JASDAP010000036">
    <property type="protein sequence ID" value="KAK1876061.1"/>
    <property type="molecule type" value="Genomic_DNA"/>
</dbReference>
<comment type="caution">
    <text evidence="5">The sequence shown here is derived from an EMBL/GenBank/DDBJ whole genome shotgun (WGS) entry which is preliminary data.</text>
</comment>
<name>A0AAD9B3K7_DISEL</name>
<dbReference type="InterPro" id="IPR051418">
    <property type="entry name" value="Spondin/Thrombospondin_T1"/>
</dbReference>
<gene>
    <name evidence="5" type="ORF">KUDE01_006891</name>
</gene>
<evidence type="ECO:0000259" key="4">
    <source>
        <dbReference type="Pfam" id="PF19028"/>
    </source>
</evidence>
<dbReference type="PANTHER" id="PTHR11311:SF7">
    <property type="entry name" value="THROMBOSPONDIN TYPE-1 DOMAIN-CONTAINING PROTEIN 7B"/>
    <property type="match status" value="1"/>
</dbReference>
<dbReference type="SUPFAM" id="SSF82895">
    <property type="entry name" value="TSP-1 type 1 repeat"/>
    <property type="match status" value="2"/>
</dbReference>
<keyword evidence="2" id="KW-1015">Disulfide bond</keyword>
<dbReference type="PANTHER" id="PTHR11311">
    <property type="entry name" value="SPONDIN"/>
    <property type="match status" value="1"/>
</dbReference>
<evidence type="ECO:0000256" key="2">
    <source>
        <dbReference type="ARBA" id="ARBA00023157"/>
    </source>
</evidence>
<dbReference type="Pfam" id="PF19028">
    <property type="entry name" value="TSP1_spondin"/>
    <property type="match status" value="1"/>
</dbReference>
<dbReference type="Proteomes" id="UP001228049">
    <property type="component" value="Unassembled WGS sequence"/>
</dbReference>
<evidence type="ECO:0000313" key="5">
    <source>
        <dbReference type="EMBL" id="KAK1876061.1"/>
    </source>
</evidence>
<dbReference type="AlphaFoldDB" id="A0AAD9B3K7"/>
<dbReference type="SMART" id="SM00209">
    <property type="entry name" value="TSP1"/>
    <property type="match status" value="2"/>
</dbReference>
<dbReference type="FunFam" id="2.20.100.10:FF:000015">
    <property type="entry name" value="Thrombospondin, type I, domain containing 7A"/>
    <property type="match status" value="1"/>
</dbReference>
<keyword evidence="3" id="KW-0325">Glycoprotein</keyword>
<feature type="domain" description="Spondin-like TSP1" evidence="4">
    <location>
        <begin position="143"/>
        <end position="186"/>
    </location>
</feature>
<evidence type="ECO:0000313" key="6">
    <source>
        <dbReference type="Proteomes" id="UP001228049"/>
    </source>
</evidence>
<keyword evidence="1" id="KW-0732">Signal</keyword>
<dbReference type="InterPro" id="IPR044004">
    <property type="entry name" value="TSP1_spondin_dom"/>
</dbReference>
<organism evidence="5 6">
    <name type="scientific">Dissostichus eleginoides</name>
    <name type="common">Patagonian toothfish</name>
    <name type="synonym">Dissostichus amissus</name>
    <dbReference type="NCBI Taxonomy" id="100907"/>
    <lineage>
        <taxon>Eukaryota</taxon>
        <taxon>Metazoa</taxon>
        <taxon>Chordata</taxon>
        <taxon>Craniata</taxon>
        <taxon>Vertebrata</taxon>
        <taxon>Euteleostomi</taxon>
        <taxon>Actinopterygii</taxon>
        <taxon>Neopterygii</taxon>
        <taxon>Teleostei</taxon>
        <taxon>Neoteleostei</taxon>
        <taxon>Acanthomorphata</taxon>
        <taxon>Eupercaria</taxon>
        <taxon>Perciformes</taxon>
        <taxon>Notothenioidei</taxon>
        <taxon>Nototheniidae</taxon>
        <taxon>Dissostichus</taxon>
    </lineage>
</organism>
<dbReference type="Gene3D" id="2.20.100.10">
    <property type="entry name" value="Thrombospondin type-1 (TSP1) repeat"/>
    <property type="match status" value="1"/>
</dbReference>